<evidence type="ECO:0000259" key="2">
    <source>
        <dbReference type="Pfam" id="PF13635"/>
    </source>
</evidence>
<dbReference type="AlphaFoldDB" id="A0A087DHF7"/>
<dbReference type="PANTHER" id="PTHR33295:SF7">
    <property type="entry name" value="ATPASE"/>
    <property type="match status" value="1"/>
</dbReference>
<feature type="domain" description="AAA" evidence="1">
    <location>
        <begin position="23"/>
        <end position="157"/>
    </location>
</feature>
<organism evidence="3 4">
    <name type="scientific">Bifidobacterium adolescentis JCM 15918</name>
    <dbReference type="NCBI Taxonomy" id="1437612"/>
    <lineage>
        <taxon>Bacteria</taxon>
        <taxon>Bacillati</taxon>
        <taxon>Actinomycetota</taxon>
        <taxon>Actinomycetes</taxon>
        <taxon>Bifidobacteriales</taxon>
        <taxon>Bifidobacteriaceae</taxon>
        <taxon>Bifidobacterium</taxon>
    </lineage>
</organism>
<dbReference type="InterPro" id="IPR027417">
    <property type="entry name" value="P-loop_NTPase"/>
</dbReference>
<dbReference type="Proteomes" id="UP000029091">
    <property type="component" value="Unassembled WGS sequence"/>
</dbReference>
<dbReference type="InterPro" id="IPR025420">
    <property type="entry name" value="DUF4143"/>
</dbReference>
<evidence type="ECO:0000313" key="4">
    <source>
        <dbReference type="Proteomes" id="UP000029091"/>
    </source>
</evidence>
<reference evidence="3 4" key="1">
    <citation type="submission" date="2014-03" db="EMBL/GenBank/DDBJ databases">
        <title>Genomics of Bifidobacteria.</title>
        <authorList>
            <person name="Ventura M."/>
            <person name="Milani C."/>
            <person name="Lugli G.A."/>
        </authorList>
    </citation>
    <scope>NUCLEOTIDE SEQUENCE [LARGE SCALE GENOMIC DNA]</scope>
    <source>
        <strain evidence="4">JCM 15918</strain>
    </source>
</reference>
<name>A0A087DHF7_BIFAD</name>
<gene>
    <name evidence="3" type="ORF">BSTER_1566</name>
</gene>
<protein>
    <submittedName>
        <fullName evidence="3">ATPase (AAA superfamily)</fullName>
    </submittedName>
</protein>
<dbReference type="RefSeq" id="WP_033499955.1">
    <property type="nucleotide sequence ID" value="NZ_JDUX01000007.1"/>
</dbReference>
<dbReference type="SUPFAM" id="SSF52540">
    <property type="entry name" value="P-loop containing nucleoside triphosphate hydrolases"/>
    <property type="match status" value="1"/>
</dbReference>
<evidence type="ECO:0000313" key="3">
    <source>
        <dbReference type="EMBL" id="KFI94957.1"/>
    </source>
</evidence>
<dbReference type="InterPro" id="IPR041682">
    <property type="entry name" value="AAA_14"/>
</dbReference>
<feature type="domain" description="DUF4143" evidence="2">
    <location>
        <begin position="229"/>
        <end position="408"/>
    </location>
</feature>
<dbReference type="EMBL" id="JGZQ01000013">
    <property type="protein sequence ID" value="KFI94957.1"/>
    <property type="molecule type" value="Genomic_DNA"/>
</dbReference>
<dbReference type="Pfam" id="PF13635">
    <property type="entry name" value="DUF4143"/>
    <property type="match status" value="1"/>
</dbReference>
<evidence type="ECO:0000259" key="1">
    <source>
        <dbReference type="Pfam" id="PF13173"/>
    </source>
</evidence>
<dbReference type="Pfam" id="PF13173">
    <property type="entry name" value="AAA_14"/>
    <property type="match status" value="1"/>
</dbReference>
<comment type="caution">
    <text evidence="3">The sequence shown here is derived from an EMBL/GenBank/DDBJ whole genome shotgun (WGS) entry which is preliminary data.</text>
</comment>
<dbReference type="PANTHER" id="PTHR33295">
    <property type="entry name" value="ATPASE"/>
    <property type="match status" value="1"/>
</dbReference>
<sequence length="455" mass="52322">METFERKAYEKLASWKDSSQGSTALLIEGARRVGKSTIAEEFGRRNYASYMLVDFSKAPDDVLGYFVDLRNDLDAFFMYLSSFYGVELHRRDSLIIFDEVQLYPKAREAIKQLVADGRYDYIETGSLVSIRENVKDILIPSEEESIRLNPMDFDEFLWALGEKPLSTLIADSFKKRMPLPDSLHRKAMRLFREYMLVGGMPQAVSKYVETHDFSKVDNVKRNILRLYRQDISKHGGSDRIRITRIFDNLVGQLSKKEKKFNITSLGKEAKTRDYEDAFFWLSDAFITNDCFNSTDPSVGLSISEDHSTVKCYAADTGLLTTLALADSEQTGSNLYRDILLERIEINEGMLAENVVAQLLRANGHRLFFYSRSDRDDPSNRMEIDFLIVEPYENAAMKYRVSPIEVKSSKRYRTVSLDKFKAKFDKKVGTRYVLHPKPLVVENDVVKLPIYMAGLL</sequence>
<proteinExistence type="predicted"/>
<accession>A0A087DHF7</accession>